<evidence type="ECO:0000313" key="3">
    <source>
        <dbReference type="EMBL" id="GIM01866.1"/>
    </source>
</evidence>
<dbReference type="Proteomes" id="UP000722791">
    <property type="component" value="Unassembled WGS sequence"/>
</dbReference>
<dbReference type="EMBL" id="BNCQ01000010">
    <property type="protein sequence ID" value="GIM01866.1"/>
    <property type="molecule type" value="Genomic_DNA"/>
</dbReference>
<proteinExistence type="predicted"/>
<protein>
    <recommendedName>
        <fullName evidence="5">F-box domain-containing protein</fullName>
    </recommendedName>
</protein>
<evidence type="ECO:0000256" key="2">
    <source>
        <dbReference type="SAM" id="MobiDB-lite"/>
    </source>
</evidence>
<dbReference type="AlphaFoldDB" id="A0A8J4C8P7"/>
<feature type="compositionally biased region" description="Low complexity" evidence="2">
    <location>
        <begin position="483"/>
        <end position="499"/>
    </location>
</feature>
<organism evidence="3 4">
    <name type="scientific">Volvox reticuliferus</name>
    <dbReference type="NCBI Taxonomy" id="1737510"/>
    <lineage>
        <taxon>Eukaryota</taxon>
        <taxon>Viridiplantae</taxon>
        <taxon>Chlorophyta</taxon>
        <taxon>core chlorophytes</taxon>
        <taxon>Chlorophyceae</taxon>
        <taxon>CS clade</taxon>
        <taxon>Chlamydomonadales</taxon>
        <taxon>Volvocaceae</taxon>
        <taxon>Volvox</taxon>
    </lineage>
</organism>
<evidence type="ECO:0000313" key="4">
    <source>
        <dbReference type="Proteomes" id="UP000722791"/>
    </source>
</evidence>
<feature type="compositionally biased region" description="Low complexity" evidence="2">
    <location>
        <begin position="447"/>
        <end position="471"/>
    </location>
</feature>
<dbReference type="PANTHER" id="PTHR38926">
    <property type="entry name" value="F-BOX DOMAIN CONTAINING PROTEIN, EXPRESSED"/>
    <property type="match status" value="1"/>
</dbReference>
<sequence>MSSEEERGLALRSNWMDALSGAPSEDWSALPPELLEMIGSNLTEGAHLHNAAMVCKSWNARIATGLTNMEVDMHSDPGMWRAKILKLQSLIRHLRCVVIHVNAAITDDMLFQNIALVQQLKGVSELKLHLREGCDLPPAAAAAIGAMPHLTSLSIIGGSLKADAAASLLSGVAASACDVVGSPGLRSLTLLPAVPHGLGDAEMEVLSACSSLEVLEFRAYRLTSAGLATLSLGLPRLTRLAITSLDSDSGYELACLERLAQLAELDLALDNAPLGAASRRALCAVKPGRSLSLSFRWTDKAQGLLTEYGNRLANLTHLDVGACRVGSESLFEAVAQLTGLRELRMAVYSNADHCIPCHLSRLSALAALQHFRLEKRRAYFPEARRFGESSIAVPVTAEGLRSLADRWSRLRSLRLALSRKDYSPEALSVLSSFTGLRDLGIVVERYPGSSSSSGAQQQQQQQQEGVPEGSGASFSHPEHAPAGSGSSGNSGNSGISFSSGGGSSCNVGHGRLYRRTVELPPVLDLAWLPPGLQSLELNNLLLDLSEPSASFTAAPPALQPLPLSQLTSLDIEACVVRQPLLPQVARRCASSLRSLRLAGVVGLCDAVLSECLTALPMLRSLRVCASGNRAVSQASLAALSGCNPSREGVARLSVTGEGSGGSANVDANAATAAWRPFPQQQQQPQQQRPLLPLLRHLMWESEDLTARGPNLSTLAPLTTLRHLYLSCTDKTAERALGSLRVLQEALPYCHVDMVWTTARPGDVP</sequence>
<evidence type="ECO:0000256" key="1">
    <source>
        <dbReference type="ARBA" id="ARBA00004430"/>
    </source>
</evidence>
<accession>A0A8J4C8P7</accession>
<dbReference type="InterPro" id="IPR036047">
    <property type="entry name" value="F-box-like_dom_sf"/>
</dbReference>
<reference evidence="3" key="1">
    <citation type="journal article" date="2021" name="Proc. Natl. Acad. Sci. U.S.A.">
        <title>Three genomes in the algal genus Volvox reveal the fate of a haploid sex-determining region after a transition to homothallism.</title>
        <authorList>
            <person name="Yamamoto K."/>
            <person name="Hamaji T."/>
            <person name="Kawai-Toyooka H."/>
            <person name="Matsuzaki R."/>
            <person name="Takahashi F."/>
            <person name="Nishimura Y."/>
            <person name="Kawachi M."/>
            <person name="Noguchi H."/>
            <person name="Minakuchi Y."/>
            <person name="Umen J.G."/>
            <person name="Toyoda A."/>
            <person name="Nozaki H."/>
        </authorList>
    </citation>
    <scope>NUCLEOTIDE SEQUENCE</scope>
    <source>
        <strain evidence="3">NIES-3785</strain>
    </source>
</reference>
<dbReference type="OrthoDB" id="537240at2759"/>
<dbReference type="SUPFAM" id="SSF52047">
    <property type="entry name" value="RNI-like"/>
    <property type="match status" value="1"/>
</dbReference>
<dbReference type="PANTHER" id="PTHR38926:SF5">
    <property type="entry name" value="F-BOX AND LEUCINE-RICH REPEAT PROTEIN 6"/>
    <property type="match status" value="1"/>
</dbReference>
<dbReference type="SUPFAM" id="SSF81383">
    <property type="entry name" value="F-box domain"/>
    <property type="match status" value="1"/>
</dbReference>
<dbReference type="GO" id="GO:0005930">
    <property type="term" value="C:axoneme"/>
    <property type="evidence" value="ECO:0007669"/>
    <property type="project" value="UniProtKB-SubCell"/>
</dbReference>
<comment type="caution">
    <text evidence="3">The sequence shown here is derived from an EMBL/GenBank/DDBJ whole genome shotgun (WGS) entry which is preliminary data.</text>
</comment>
<dbReference type="Gene3D" id="3.80.10.10">
    <property type="entry name" value="Ribonuclease Inhibitor"/>
    <property type="match status" value="2"/>
</dbReference>
<name>A0A8J4C8P7_9CHLO</name>
<gene>
    <name evidence="3" type="ORF">Vretimale_6658</name>
</gene>
<evidence type="ECO:0008006" key="5">
    <source>
        <dbReference type="Google" id="ProtNLM"/>
    </source>
</evidence>
<feature type="region of interest" description="Disordered" evidence="2">
    <location>
        <begin position="447"/>
        <end position="499"/>
    </location>
</feature>
<comment type="subcellular location">
    <subcellularLocation>
        <location evidence="1">Cytoplasm</location>
        <location evidence="1">Cytoskeleton</location>
        <location evidence="1">Cilium axoneme</location>
    </subcellularLocation>
</comment>
<dbReference type="InterPro" id="IPR032675">
    <property type="entry name" value="LRR_dom_sf"/>
</dbReference>